<keyword evidence="3" id="KW-1015">Disulfide bond</keyword>
<sequence>MRGVTVRAAVDLQKRIIGGEPCERPYHVKLRAVAARGSHKLCGGSLISDKWILTAAHCFETGRTMYASVNAAQEVKITANPVIYKDDNNRPHDIMLLQLPNSTDIQPVALPDSLDSKPCLKIGKTIQIAGQGATKGGPNNKREPGESPTLHCADFEVVSCENLNKTLQQTYPRIYKVKAYQHWFCGQTPGMDICFGDSGGGVVHGNKIFGVISFLGNAQNVCAKASAYMDVCNDKYFSWIRETISHSQLGGARV</sequence>
<evidence type="ECO:0000256" key="4">
    <source>
        <dbReference type="ARBA" id="ARBA00036320"/>
    </source>
</evidence>
<evidence type="ECO:0000256" key="3">
    <source>
        <dbReference type="ARBA" id="ARBA00023157"/>
    </source>
</evidence>
<dbReference type="SUPFAM" id="SSF50494">
    <property type="entry name" value="Trypsin-like serine proteases"/>
    <property type="match status" value="1"/>
</dbReference>
<comment type="catalytic activity">
    <reaction evidence="4">
        <text>Preferential cleavage: Arg-|-Xaa, Lys-|-Xaa.</text>
        <dbReference type="EC" id="3.4.21.4"/>
    </reaction>
</comment>
<dbReference type="STRING" id="240159.A0A4U5U3N3"/>
<keyword evidence="8" id="KW-1185">Reference proteome</keyword>
<dbReference type="Gene3D" id="2.40.10.10">
    <property type="entry name" value="Trypsin-like serine proteases"/>
    <property type="match status" value="2"/>
</dbReference>
<name>A0A4U5U3N3_COLLU</name>
<dbReference type="InterPro" id="IPR018114">
    <property type="entry name" value="TRYPSIN_HIS"/>
</dbReference>
<gene>
    <name evidence="7" type="ORF">D9C73_002692</name>
</gene>
<dbReference type="GO" id="GO:0006508">
    <property type="term" value="P:proteolysis"/>
    <property type="evidence" value="ECO:0007669"/>
    <property type="project" value="InterPro"/>
</dbReference>
<reference evidence="7 8" key="1">
    <citation type="submission" date="2019-01" db="EMBL/GenBank/DDBJ databases">
        <title>Genome Assembly of Collichthys lucidus.</title>
        <authorList>
            <person name="Cai M."/>
            <person name="Xiao S."/>
        </authorList>
    </citation>
    <scope>NUCLEOTIDE SEQUENCE [LARGE SCALE GENOMIC DNA]</scope>
    <source>
        <strain evidence="7">JT15FE1705JMU</strain>
        <tissue evidence="7">Muscle</tissue>
    </source>
</reference>
<comment type="similarity">
    <text evidence="1">Belongs to the peptidase S1 family.</text>
</comment>
<dbReference type="PROSITE" id="PS50240">
    <property type="entry name" value="TRYPSIN_DOM"/>
    <property type="match status" value="1"/>
</dbReference>
<proteinExistence type="inferred from homology"/>
<dbReference type="PRINTS" id="PR00722">
    <property type="entry name" value="CHYMOTRYPSIN"/>
</dbReference>
<dbReference type="InterPro" id="IPR001314">
    <property type="entry name" value="Peptidase_S1A"/>
</dbReference>
<evidence type="ECO:0000256" key="5">
    <source>
        <dbReference type="ARBA" id="ARBA00038868"/>
    </source>
</evidence>
<dbReference type="InterPro" id="IPR009003">
    <property type="entry name" value="Peptidase_S1_PA"/>
</dbReference>
<dbReference type="PANTHER" id="PTHR24276:SF97">
    <property type="entry name" value="GH13245P2-RELATED"/>
    <property type="match status" value="1"/>
</dbReference>
<evidence type="ECO:0000313" key="8">
    <source>
        <dbReference type="Proteomes" id="UP000298787"/>
    </source>
</evidence>
<dbReference type="InterPro" id="IPR050430">
    <property type="entry name" value="Peptidase_S1"/>
</dbReference>
<dbReference type="Proteomes" id="UP000298787">
    <property type="component" value="Chromosome 3"/>
</dbReference>
<protein>
    <recommendedName>
        <fullName evidence="5">trypsin</fullName>
        <ecNumber evidence="5">3.4.21.4</ecNumber>
    </recommendedName>
</protein>
<keyword evidence="2" id="KW-0222">Digestion</keyword>
<dbReference type="EC" id="3.4.21.4" evidence="5"/>
<dbReference type="SMART" id="SM00020">
    <property type="entry name" value="Tryp_SPc"/>
    <property type="match status" value="1"/>
</dbReference>
<dbReference type="InterPro" id="IPR001254">
    <property type="entry name" value="Trypsin_dom"/>
</dbReference>
<accession>A0A4U5U3N3</accession>
<feature type="domain" description="Peptidase S1" evidence="6">
    <location>
        <begin position="16"/>
        <end position="245"/>
    </location>
</feature>
<dbReference type="CDD" id="cd00190">
    <property type="entry name" value="Tryp_SPc"/>
    <property type="match status" value="1"/>
</dbReference>
<dbReference type="PANTHER" id="PTHR24276">
    <property type="entry name" value="POLYSERASE-RELATED"/>
    <property type="match status" value="1"/>
</dbReference>
<organism evidence="7 8">
    <name type="scientific">Collichthys lucidus</name>
    <name type="common">Big head croaker</name>
    <name type="synonym">Sciaena lucida</name>
    <dbReference type="NCBI Taxonomy" id="240159"/>
    <lineage>
        <taxon>Eukaryota</taxon>
        <taxon>Metazoa</taxon>
        <taxon>Chordata</taxon>
        <taxon>Craniata</taxon>
        <taxon>Vertebrata</taxon>
        <taxon>Euteleostomi</taxon>
        <taxon>Actinopterygii</taxon>
        <taxon>Neopterygii</taxon>
        <taxon>Teleostei</taxon>
        <taxon>Neoteleostei</taxon>
        <taxon>Acanthomorphata</taxon>
        <taxon>Eupercaria</taxon>
        <taxon>Sciaenidae</taxon>
        <taxon>Collichthys</taxon>
    </lineage>
</organism>
<evidence type="ECO:0000259" key="6">
    <source>
        <dbReference type="PROSITE" id="PS50240"/>
    </source>
</evidence>
<evidence type="ECO:0000313" key="7">
    <source>
        <dbReference type="EMBL" id="TKS68629.1"/>
    </source>
</evidence>
<dbReference type="Pfam" id="PF00089">
    <property type="entry name" value="Trypsin"/>
    <property type="match status" value="1"/>
</dbReference>
<dbReference type="EMBL" id="CM014080">
    <property type="protein sequence ID" value="TKS68629.1"/>
    <property type="molecule type" value="Genomic_DNA"/>
</dbReference>
<dbReference type="AlphaFoldDB" id="A0A4U5U3N3"/>
<dbReference type="PROSITE" id="PS00134">
    <property type="entry name" value="TRYPSIN_HIS"/>
    <property type="match status" value="1"/>
</dbReference>
<dbReference type="GO" id="GO:0004252">
    <property type="term" value="F:serine-type endopeptidase activity"/>
    <property type="evidence" value="ECO:0007669"/>
    <property type="project" value="UniProtKB-EC"/>
</dbReference>
<dbReference type="GO" id="GO:0007586">
    <property type="term" value="P:digestion"/>
    <property type="evidence" value="ECO:0007669"/>
    <property type="project" value="UniProtKB-KW"/>
</dbReference>
<dbReference type="InterPro" id="IPR043504">
    <property type="entry name" value="Peptidase_S1_PA_chymotrypsin"/>
</dbReference>
<evidence type="ECO:0000256" key="2">
    <source>
        <dbReference type="ARBA" id="ARBA00022757"/>
    </source>
</evidence>
<evidence type="ECO:0000256" key="1">
    <source>
        <dbReference type="ARBA" id="ARBA00007664"/>
    </source>
</evidence>